<dbReference type="Proteomes" id="UP001202922">
    <property type="component" value="Unassembled WGS sequence"/>
</dbReference>
<dbReference type="EMBL" id="JAKZBV010000001">
    <property type="protein sequence ID" value="MCH6470703.1"/>
    <property type="molecule type" value="Genomic_DNA"/>
</dbReference>
<reference evidence="1 2" key="1">
    <citation type="submission" date="2022-03" db="EMBL/GenBank/DDBJ databases">
        <title>Sinomonas sp. isolated from a soil.</title>
        <authorList>
            <person name="Han J."/>
            <person name="Kim D.-U."/>
        </authorList>
    </citation>
    <scope>NUCLEOTIDE SEQUENCE [LARGE SCALE GENOMIC DNA]</scope>
    <source>
        <strain evidence="1 2">5-5</strain>
    </source>
</reference>
<protein>
    <submittedName>
        <fullName evidence="1">Uncharacterized protein</fullName>
    </submittedName>
</protein>
<gene>
    <name evidence="1" type="ORF">L0M17_12080</name>
</gene>
<evidence type="ECO:0000313" key="1">
    <source>
        <dbReference type="EMBL" id="MCH6470703.1"/>
    </source>
</evidence>
<name>A0ABS9U1Y5_9MICC</name>
<evidence type="ECO:0000313" key="2">
    <source>
        <dbReference type="Proteomes" id="UP001202922"/>
    </source>
</evidence>
<comment type="caution">
    <text evidence="1">The sequence shown here is derived from an EMBL/GenBank/DDBJ whole genome shotgun (WGS) entry which is preliminary data.</text>
</comment>
<dbReference type="RefSeq" id="WP_241054206.1">
    <property type="nucleotide sequence ID" value="NZ_JAKZBV010000001.1"/>
</dbReference>
<sequence>MEDGSELVPAMVVANVLHRLLVESCVRWVGERGLFDVLPRVVGTDRLRIITEFVEIIEASKGPYVSSASMIGTMTGSLSTAGTPRTY</sequence>
<proteinExistence type="predicted"/>
<accession>A0ABS9U1Y5</accession>
<keyword evidence="2" id="KW-1185">Reference proteome</keyword>
<organism evidence="1 2">
    <name type="scientific">Sinomonas terrae</name>
    <dbReference type="NCBI Taxonomy" id="2908838"/>
    <lineage>
        <taxon>Bacteria</taxon>
        <taxon>Bacillati</taxon>
        <taxon>Actinomycetota</taxon>
        <taxon>Actinomycetes</taxon>
        <taxon>Micrococcales</taxon>
        <taxon>Micrococcaceae</taxon>
        <taxon>Sinomonas</taxon>
    </lineage>
</organism>